<feature type="transmembrane region" description="Helical" evidence="8">
    <location>
        <begin position="253"/>
        <end position="276"/>
    </location>
</feature>
<dbReference type="GO" id="GO:0005789">
    <property type="term" value="C:endoplasmic reticulum membrane"/>
    <property type="evidence" value="ECO:0007669"/>
    <property type="project" value="UniProtKB-SubCell"/>
</dbReference>
<reference evidence="10" key="1">
    <citation type="submission" date="2020-06" db="EMBL/GenBank/DDBJ databases">
        <title>Draft genome of Bugula neritina, a colonial animal packing powerful symbionts and potential medicines.</title>
        <authorList>
            <person name="Rayko M."/>
        </authorList>
    </citation>
    <scope>NUCLEOTIDE SEQUENCE [LARGE SCALE GENOMIC DNA]</scope>
    <source>
        <strain evidence="10">Kwan_BN1</strain>
    </source>
</reference>
<protein>
    <recommendedName>
        <fullName evidence="8">Mannosyltransferase</fullName>
        <ecNumber evidence="8">2.4.1.-</ecNumber>
    </recommendedName>
</protein>
<evidence type="ECO:0000313" key="11">
    <source>
        <dbReference type="Proteomes" id="UP000593567"/>
    </source>
</evidence>
<keyword evidence="11" id="KW-1185">Reference proteome</keyword>
<evidence type="ECO:0000256" key="8">
    <source>
        <dbReference type="RuleBase" id="RU363075"/>
    </source>
</evidence>
<dbReference type="GO" id="GO:0000026">
    <property type="term" value="F:alpha-1,2-mannosyltransferase activity"/>
    <property type="evidence" value="ECO:0007669"/>
    <property type="project" value="TreeGrafter"/>
</dbReference>
<evidence type="ECO:0000256" key="5">
    <source>
        <dbReference type="ARBA" id="ARBA00022824"/>
    </source>
</evidence>
<dbReference type="InterPro" id="IPR005599">
    <property type="entry name" value="GPI_mannosylTrfase"/>
</dbReference>
<dbReference type="Proteomes" id="UP000593567">
    <property type="component" value="Unassembled WGS sequence"/>
</dbReference>
<dbReference type="OrthoDB" id="416834at2759"/>
<feature type="transmembrane region" description="Helical" evidence="8">
    <location>
        <begin position="138"/>
        <end position="154"/>
    </location>
</feature>
<evidence type="ECO:0000256" key="7">
    <source>
        <dbReference type="ARBA" id="ARBA00023136"/>
    </source>
</evidence>
<feature type="region of interest" description="Disordered" evidence="9">
    <location>
        <begin position="335"/>
        <end position="368"/>
    </location>
</feature>
<feature type="transmembrane region" description="Helical" evidence="8">
    <location>
        <begin position="166"/>
        <end position="187"/>
    </location>
</feature>
<sequence>MQVKAKTSDYESEKVGRARRKYKRRECHHDPWAKEFAQILMGAYYWLVEPTSIKSELGNGLAVFTVLYKAVELLRIDSYAALVTLPRVLQGLLYAVSDLYLYKLSSKLSSPLVGQWTLLCSCLSWFTFYCATRTLTNTAETSLVVIGLYYYPWTKSAKLSFENWKFLWIAAISVIIRPTAAIIWIPLCVGHVFSARRRMWNNFILYTFTTFLFGMISLRIDKAFYGEWTLVPLNFFTFNISKKMSHIYGTHPWHWYFTQGLPFVLSTHSILLLLGWKKCKNRSLQLLLVYSVLIYSALAHKEFRFVLPVLPLCMHVCGYYITVLHQDRVTSDSQGKEVSQSISDEDLKEDEKVGADRKDADSGLTASDTADSFSETEIIEGVRSRLSSKQRQSRHLFPYLTPQRALILLLLGNIPMMLYFSLLHQRGAVDVMKFLNTESRTNRNMSVLFLMPCHSTPYYSHIHSGVAMRFLTCEPNLNNTEGYTDEAEAFYNEPIKWLKNEVVRAPSRRVYSHVVMFDSLEQVVDRFLNKGKYRSCSKHFYSHFPGDKRKSKHIKVFCR</sequence>
<feature type="transmembrane region" description="Helical" evidence="8">
    <location>
        <begin position="405"/>
        <end position="423"/>
    </location>
</feature>
<accession>A0A7J7K4Z6</accession>
<dbReference type="EC" id="2.4.1.-" evidence="8"/>
<keyword evidence="4 8" id="KW-0812">Transmembrane</keyword>
<comment type="subcellular location">
    <subcellularLocation>
        <location evidence="1 8">Endoplasmic reticulum membrane</location>
        <topology evidence="1 8">Multi-pass membrane protein</topology>
    </subcellularLocation>
</comment>
<evidence type="ECO:0000256" key="1">
    <source>
        <dbReference type="ARBA" id="ARBA00004477"/>
    </source>
</evidence>
<keyword evidence="2 8" id="KW-0328">Glycosyltransferase</keyword>
<dbReference type="PANTHER" id="PTHR22760:SF4">
    <property type="entry name" value="GPI MANNOSYLTRANSFERASE 3"/>
    <property type="match status" value="1"/>
</dbReference>
<evidence type="ECO:0000256" key="2">
    <source>
        <dbReference type="ARBA" id="ARBA00022676"/>
    </source>
</evidence>
<feature type="transmembrane region" description="Helical" evidence="8">
    <location>
        <begin position="199"/>
        <end position="220"/>
    </location>
</feature>
<name>A0A7J7K4Z6_BUGNE</name>
<evidence type="ECO:0000256" key="9">
    <source>
        <dbReference type="SAM" id="MobiDB-lite"/>
    </source>
</evidence>
<dbReference type="PANTHER" id="PTHR22760">
    <property type="entry name" value="GLYCOSYLTRANSFERASE"/>
    <property type="match status" value="1"/>
</dbReference>
<feature type="transmembrane region" description="Helical" evidence="8">
    <location>
        <begin position="305"/>
        <end position="324"/>
    </location>
</feature>
<comment type="similarity">
    <text evidence="8">Belongs to the glycosyltransferase 22 family.</text>
</comment>
<keyword evidence="3" id="KW-0808">Transferase</keyword>
<dbReference type="Pfam" id="PF03901">
    <property type="entry name" value="Glyco_transf_22"/>
    <property type="match status" value="1"/>
</dbReference>
<dbReference type="EMBL" id="VXIV02001423">
    <property type="protein sequence ID" value="KAF6033225.1"/>
    <property type="molecule type" value="Genomic_DNA"/>
</dbReference>
<evidence type="ECO:0000313" key="10">
    <source>
        <dbReference type="EMBL" id="KAF6033225.1"/>
    </source>
</evidence>
<evidence type="ECO:0000256" key="3">
    <source>
        <dbReference type="ARBA" id="ARBA00022679"/>
    </source>
</evidence>
<proteinExistence type="inferred from homology"/>
<comment type="caution">
    <text evidence="10">The sequence shown here is derived from an EMBL/GenBank/DDBJ whole genome shotgun (WGS) entry which is preliminary data.</text>
</comment>
<evidence type="ECO:0000256" key="6">
    <source>
        <dbReference type="ARBA" id="ARBA00022989"/>
    </source>
</evidence>
<feature type="compositionally biased region" description="Basic and acidic residues" evidence="9">
    <location>
        <begin position="349"/>
        <end position="361"/>
    </location>
</feature>
<organism evidence="10 11">
    <name type="scientific">Bugula neritina</name>
    <name type="common">Brown bryozoan</name>
    <name type="synonym">Sertularia neritina</name>
    <dbReference type="NCBI Taxonomy" id="10212"/>
    <lineage>
        <taxon>Eukaryota</taxon>
        <taxon>Metazoa</taxon>
        <taxon>Spiralia</taxon>
        <taxon>Lophotrochozoa</taxon>
        <taxon>Bryozoa</taxon>
        <taxon>Gymnolaemata</taxon>
        <taxon>Cheilostomatida</taxon>
        <taxon>Flustrina</taxon>
        <taxon>Buguloidea</taxon>
        <taxon>Bugulidae</taxon>
        <taxon>Bugula</taxon>
    </lineage>
</organism>
<dbReference type="GO" id="GO:0006506">
    <property type="term" value="P:GPI anchor biosynthetic process"/>
    <property type="evidence" value="ECO:0007669"/>
    <property type="project" value="TreeGrafter"/>
</dbReference>
<dbReference type="AlphaFoldDB" id="A0A7J7K4Z6"/>
<keyword evidence="6 8" id="KW-1133">Transmembrane helix</keyword>
<gene>
    <name evidence="10" type="ORF">EB796_008468</name>
</gene>
<evidence type="ECO:0000256" key="4">
    <source>
        <dbReference type="ARBA" id="ARBA00022692"/>
    </source>
</evidence>
<keyword evidence="5 8" id="KW-0256">Endoplasmic reticulum</keyword>
<keyword evidence="7 8" id="KW-0472">Membrane</keyword>